<dbReference type="Pfam" id="PF12796">
    <property type="entry name" value="Ank_2"/>
    <property type="match status" value="1"/>
</dbReference>
<organism evidence="4 5">
    <name type="scientific">Sesamum alatum</name>
    <dbReference type="NCBI Taxonomy" id="300844"/>
    <lineage>
        <taxon>Eukaryota</taxon>
        <taxon>Viridiplantae</taxon>
        <taxon>Streptophyta</taxon>
        <taxon>Embryophyta</taxon>
        <taxon>Tracheophyta</taxon>
        <taxon>Spermatophyta</taxon>
        <taxon>Magnoliopsida</taxon>
        <taxon>eudicotyledons</taxon>
        <taxon>Gunneridae</taxon>
        <taxon>Pentapetalae</taxon>
        <taxon>asterids</taxon>
        <taxon>lamiids</taxon>
        <taxon>Lamiales</taxon>
        <taxon>Pedaliaceae</taxon>
        <taxon>Sesamum</taxon>
    </lineage>
</organism>
<dbReference type="Gene3D" id="1.25.40.20">
    <property type="entry name" value="Ankyrin repeat-containing domain"/>
    <property type="match status" value="3"/>
</dbReference>
<protein>
    <recommendedName>
        <fullName evidence="3">PGG domain-containing protein</fullName>
    </recommendedName>
</protein>
<dbReference type="AlphaFoldDB" id="A0AAE2D0T5"/>
<dbReference type="InterPro" id="IPR002110">
    <property type="entry name" value="Ankyrin_rpt"/>
</dbReference>
<dbReference type="EMBL" id="JACGWO010000001">
    <property type="protein sequence ID" value="KAK4441648.1"/>
    <property type="molecule type" value="Genomic_DNA"/>
</dbReference>
<dbReference type="Proteomes" id="UP001293254">
    <property type="component" value="Unassembled WGS sequence"/>
</dbReference>
<feature type="repeat" description="ANK" evidence="1">
    <location>
        <begin position="52"/>
        <end position="79"/>
    </location>
</feature>
<name>A0AAE2D0T5_9LAMI</name>
<keyword evidence="5" id="KW-1185">Reference proteome</keyword>
<proteinExistence type="predicted"/>
<dbReference type="InterPro" id="IPR036770">
    <property type="entry name" value="Ankyrin_rpt-contain_sf"/>
</dbReference>
<evidence type="ECO:0000313" key="5">
    <source>
        <dbReference type="Proteomes" id="UP001293254"/>
    </source>
</evidence>
<reference evidence="4" key="2">
    <citation type="journal article" date="2024" name="Plant">
        <title>Genomic evolution and insights into agronomic trait innovations of Sesamum species.</title>
        <authorList>
            <person name="Miao H."/>
            <person name="Wang L."/>
            <person name="Qu L."/>
            <person name="Liu H."/>
            <person name="Sun Y."/>
            <person name="Le M."/>
            <person name="Wang Q."/>
            <person name="Wei S."/>
            <person name="Zheng Y."/>
            <person name="Lin W."/>
            <person name="Duan Y."/>
            <person name="Cao H."/>
            <person name="Xiong S."/>
            <person name="Wang X."/>
            <person name="Wei L."/>
            <person name="Li C."/>
            <person name="Ma Q."/>
            <person name="Ju M."/>
            <person name="Zhao R."/>
            <person name="Li G."/>
            <person name="Mu C."/>
            <person name="Tian Q."/>
            <person name="Mei H."/>
            <person name="Zhang T."/>
            <person name="Gao T."/>
            <person name="Zhang H."/>
        </authorList>
    </citation>
    <scope>NUCLEOTIDE SEQUENCE</scope>
    <source>
        <strain evidence="4">3651</strain>
    </source>
</reference>
<feature type="transmembrane region" description="Helical" evidence="2">
    <location>
        <begin position="650"/>
        <end position="668"/>
    </location>
</feature>
<evidence type="ECO:0000313" key="4">
    <source>
        <dbReference type="EMBL" id="KAK4441648.1"/>
    </source>
</evidence>
<keyword evidence="1" id="KW-0040">ANK repeat</keyword>
<dbReference type="PANTHER" id="PTHR24177">
    <property type="entry name" value="CASKIN"/>
    <property type="match status" value="1"/>
</dbReference>
<gene>
    <name evidence="4" type="ORF">Salat_0499700</name>
</gene>
<dbReference type="InterPro" id="IPR026961">
    <property type="entry name" value="PGG_dom"/>
</dbReference>
<keyword evidence="2" id="KW-0812">Transmembrane</keyword>
<dbReference type="PANTHER" id="PTHR24177:SF103">
    <property type="entry name" value="PGG DOMAIN-CONTAINING PROTEIN"/>
    <property type="match status" value="1"/>
</dbReference>
<evidence type="ECO:0000256" key="2">
    <source>
        <dbReference type="SAM" id="Phobius"/>
    </source>
</evidence>
<evidence type="ECO:0000256" key="1">
    <source>
        <dbReference type="PROSITE-ProRule" id="PRU00023"/>
    </source>
</evidence>
<dbReference type="Pfam" id="PF13962">
    <property type="entry name" value="PGG"/>
    <property type="match status" value="1"/>
</dbReference>
<evidence type="ECO:0000259" key="3">
    <source>
        <dbReference type="Pfam" id="PF13962"/>
    </source>
</evidence>
<comment type="caution">
    <text evidence="4">The sequence shown here is derived from an EMBL/GenBank/DDBJ whole genome shotgun (WGS) entry which is preliminary data.</text>
</comment>
<sequence length="696" mass="78942">MNPSDQEDHSSTSDMDDIVVRLYTNTMRRKWKEVINIYRQHPEAQWVRLTLSGETALHLYVADSDGNAELLEVLLSSGAITPGALALRDELGNTPLHLAASLGSVRICELIARQDSQLIGIRNVNNETPLFNAVLHGRKEAFLCLHSLCRSGEGYAYCRRNNGETILHSAISREYFDIAFQIIHHYEKLVNWVDERGRTPLHILASKPYAFRSGSDIRGYERLIYHFIYADELRPSTYHLQKTRHGENAECPANYKTCTNLVLCVKGIMRILTCLRPKSQQADAELQRSDHEQGSVGRLKMYREKQRHIWCLQIMKKLLETASLYAYKNNGKSPHRFEYEETTPYVIVDSTTVAFNTESMIAPASNDDYQSLPTITDEDGEAPEMDKGETHILVAAKNGVIEMVEKILNIFPMAIQDMNNEQKNIVLLAVENRQPHLYKFLLRLNTMYIFRQRDRHGNSALHLAAMLPADNIRPWPIPGAALQMQWEIKWYEFVRKSMPLGFFSRYNNEGRTAKDIFSKSHENLVKEAGEWLSGISQSCSVLASLIATVAFTSSTTVPGGVKSESGKPALEDEPAFTVFAISSVIALCFSVASLLIFLVIHTSRYQDKDFGKYLPMRLLLGSISLVVSVVSMLVSYFAGHYFSLNSKLKGVAFAVYAVLFLPVTLFAARRFPFYIGLVWLTFKNVPLRKPPERKHE</sequence>
<feature type="domain" description="PGG" evidence="3">
    <location>
        <begin position="530"/>
        <end position="642"/>
    </location>
</feature>
<feature type="transmembrane region" description="Helical" evidence="2">
    <location>
        <begin position="575"/>
        <end position="598"/>
    </location>
</feature>
<reference evidence="4" key="1">
    <citation type="submission" date="2020-06" db="EMBL/GenBank/DDBJ databases">
        <authorList>
            <person name="Li T."/>
            <person name="Hu X."/>
            <person name="Zhang T."/>
            <person name="Song X."/>
            <person name="Zhang H."/>
            <person name="Dai N."/>
            <person name="Sheng W."/>
            <person name="Hou X."/>
            <person name="Wei L."/>
        </authorList>
    </citation>
    <scope>NUCLEOTIDE SEQUENCE</scope>
    <source>
        <strain evidence="4">3651</strain>
        <tissue evidence="4">Leaf</tissue>
    </source>
</reference>
<dbReference type="PROSITE" id="PS50088">
    <property type="entry name" value="ANK_REPEAT"/>
    <property type="match status" value="1"/>
</dbReference>
<dbReference type="SMART" id="SM00248">
    <property type="entry name" value="ANK"/>
    <property type="match status" value="6"/>
</dbReference>
<keyword evidence="2" id="KW-0472">Membrane</keyword>
<dbReference type="GO" id="GO:0016020">
    <property type="term" value="C:membrane"/>
    <property type="evidence" value="ECO:0007669"/>
    <property type="project" value="TreeGrafter"/>
</dbReference>
<dbReference type="SUPFAM" id="SSF48403">
    <property type="entry name" value="Ankyrin repeat"/>
    <property type="match status" value="2"/>
</dbReference>
<feature type="transmembrane region" description="Helical" evidence="2">
    <location>
        <begin position="618"/>
        <end position="638"/>
    </location>
</feature>
<keyword evidence="2" id="KW-1133">Transmembrane helix</keyword>
<accession>A0AAE2D0T5</accession>